<dbReference type="InterPro" id="IPR036638">
    <property type="entry name" value="HLH_DNA-bd_sf"/>
</dbReference>
<dbReference type="GO" id="GO:0000977">
    <property type="term" value="F:RNA polymerase II transcription regulatory region sequence-specific DNA binding"/>
    <property type="evidence" value="ECO:0007669"/>
    <property type="project" value="TreeGrafter"/>
</dbReference>
<evidence type="ECO:0000313" key="5">
    <source>
        <dbReference type="WBParaSite" id="Gr19_v10_g13420.t1"/>
    </source>
</evidence>
<dbReference type="Pfam" id="PF00010">
    <property type="entry name" value="HLH"/>
    <property type="match status" value="1"/>
</dbReference>
<evidence type="ECO:0000256" key="2">
    <source>
        <dbReference type="SAM" id="MobiDB-lite"/>
    </source>
</evidence>
<dbReference type="PANTHER" id="PTHR23349">
    <property type="entry name" value="BASIC HELIX-LOOP-HELIX TRANSCRIPTION FACTOR, TWIST"/>
    <property type="match status" value="1"/>
</dbReference>
<dbReference type="InterPro" id="IPR050283">
    <property type="entry name" value="E-box_TF_Regulators"/>
</dbReference>
<feature type="compositionally biased region" description="Acidic residues" evidence="2">
    <location>
        <begin position="188"/>
        <end position="205"/>
    </location>
</feature>
<evidence type="ECO:0000259" key="3">
    <source>
        <dbReference type="PROSITE" id="PS50888"/>
    </source>
</evidence>
<accession>A0A914H3Y2</accession>
<dbReference type="InterPro" id="IPR011598">
    <property type="entry name" value="bHLH_dom"/>
</dbReference>
<dbReference type="SMART" id="SM00353">
    <property type="entry name" value="HLH"/>
    <property type="match status" value="1"/>
</dbReference>
<dbReference type="PANTHER" id="PTHR23349:SF108">
    <property type="entry name" value="BHLH DOMAIN-CONTAINING PROTEIN"/>
    <property type="match status" value="1"/>
</dbReference>
<organism evidence="4 5">
    <name type="scientific">Globodera rostochiensis</name>
    <name type="common">Golden nematode worm</name>
    <name type="synonym">Heterodera rostochiensis</name>
    <dbReference type="NCBI Taxonomy" id="31243"/>
    <lineage>
        <taxon>Eukaryota</taxon>
        <taxon>Metazoa</taxon>
        <taxon>Ecdysozoa</taxon>
        <taxon>Nematoda</taxon>
        <taxon>Chromadorea</taxon>
        <taxon>Rhabditida</taxon>
        <taxon>Tylenchina</taxon>
        <taxon>Tylenchomorpha</taxon>
        <taxon>Tylenchoidea</taxon>
        <taxon>Heteroderidae</taxon>
        <taxon>Heteroderinae</taxon>
        <taxon>Globodera</taxon>
    </lineage>
</organism>
<evidence type="ECO:0000313" key="4">
    <source>
        <dbReference type="Proteomes" id="UP000887572"/>
    </source>
</evidence>
<dbReference type="GO" id="GO:0046983">
    <property type="term" value="F:protein dimerization activity"/>
    <property type="evidence" value="ECO:0007669"/>
    <property type="project" value="InterPro"/>
</dbReference>
<protein>
    <submittedName>
        <fullName evidence="5">BHLH domain-containing protein</fullName>
    </submittedName>
</protein>
<dbReference type="Gene3D" id="4.10.280.10">
    <property type="entry name" value="Helix-loop-helix DNA-binding domain"/>
    <property type="match status" value="1"/>
</dbReference>
<dbReference type="GO" id="GO:0000981">
    <property type="term" value="F:DNA-binding transcription factor activity, RNA polymerase II-specific"/>
    <property type="evidence" value="ECO:0007669"/>
    <property type="project" value="TreeGrafter"/>
</dbReference>
<evidence type="ECO:0000256" key="1">
    <source>
        <dbReference type="ARBA" id="ARBA00023125"/>
    </source>
</evidence>
<keyword evidence="4" id="KW-1185">Reference proteome</keyword>
<feature type="region of interest" description="Disordered" evidence="2">
    <location>
        <begin position="1"/>
        <end position="102"/>
    </location>
</feature>
<dbReference type="Proteomes" id="UP000887572">
    <property type="component" value="Unplaced"/>
</dbReference>
<keyword evidence="1" id="KW-0238">DNA-binding</keyword>
<dbReference type="WBParaSite" id="Gr19_v10_g13420.t1">
    <property type="protein sequence ID" value="Gr19_v10_g13420.t1"/>
    <property type="gene ID" value="Gr19_v10_g13420"/>
</dbReference>
<sequence length="343" mass="37350">MSSGHHLPGIHYLHSNRHQQPSSSLSLSSSSSSSSAVLRLLSSPSKDNKPKENKAKARKNGKKGAFGSKFLSSPSKIRQRGRGGAGLKFGGKKPHQVARRNERERKRVEGINNGFETLASKLSVSCSAYFDKKLTKAQTLKAAIFYIRHLEGTLSSEKAMDGSSIKGTAEEDFHRQCLAIAAEKGEETTDDQGEDGIKEMEEDGGDVQHNHHNDRPPEAGIHHCLSFSSSDHLSSISSSDHLSSFSSSDHLSSISSSDHLSSFSSSDHLSSFSSSDYLPSISSASSSSFSPSYCYPPPPYPHHHHPLSFHSLPSPVFSYSSSAPLQSLQSYRTTHYFSKNEQV</sequence>
<feature type="compositionally biased region" description="Basic and acidic residues" evidence="2">
    <location>
        <begin position="46"/>
        <end position="55"/>
    </location>
</feature>
<reference evidence="5" key="1">
    <citation type="submission" date="2022-11" db="UniProtKB">
        <authorList>
            <consortium name="WormBaseParasite"/>
        </authorList>
    </citation>
    <scope>IDENTIFICATION</scope>
</reference>
<dbReference type="GO" id="GO:0032502">
    <property type="term" value="P:developmental process"/>
    <property type="evidence" value="ECO:0007669"/>
    <property type="project" value="TreeGrafter"/>
</dbReference>
<dbReference type="AlphaFoldDB" id="A0A914H3Y2"/>
<proteinExistence type="predicted"/>
<dbReference type="SUPFAM" id="SSF47459">
    <property type="entry name" value="HLH, helix-loop-helix DNA-binding domain"/>
    <property type="match status" value="1"/>
</dbReference>
<feature type="domain" description="BHLH" evidence="3">
    <location>
        <begin position="95"/>
        <end position="150"/>
    </location>
</feature>
<dbReference type="CDD" id="cd11418">
    <property type="entry name" value="bHLH_TS_ASCL"/>
    <property type="match status" value="1"/>
</dbReference>
<feature type="compositionally biased region" description="Low complexity" evidence="2">
    <location>
        <begin position="22"/>
        <end position="45"/>
    </location>
</feature>
<name>A0A914H3Y2_GLORO</name>
<feature type="compositionally biased region" description="Basic and acidic residues" evidence="2">
    <location>
        <begin position="206"/>
        <end position="221"/>
    </location>
</feature>
<dbReference type="PROSITE" id="PS50888">
    <property type="entry name" value="BHLH"/>
    <property type="match status" value="1"/>
</dbReference>
<feature type="region of interest" description="Disordered" evidence="2">
    <location>
        <begin position="181"/>
        <end position="221"/>
    </location>
</feature>